<dbReference type="PANTHER" id="PTHR21212">
    <property type="entry name" value="BERNARDINELLI-SEIP CONGENITAL LIPODYSTROPHY 2 HOMOLOG BSCL2 PROTEIN"/>
    <property type="match status" value="1"/>
</dbReference>
<keyword evidence="4 8" id="KW-1133">Transmembrane helix</keyword>
<feature type="region of interest" description="Disordered" evidence="7">
    <location>
        <begin position="314"/>
        <end position="341"/>
    </location>
</feature>
<dbReference type="GO" id="GO:0006629">
    <property type="term" value="P:lipid metabolic process"/>
    <property type="evidence" value="ECO:0007669"/>
    <property type="project" value="UniProtKB-KW"/>
</dbReference>
<feature type="region of interest" description="Disordered" evidence="7">
    <location>
        <begin position="371"/>
        <end position="419"/>
    </location>
</feature>
<proteinExistence type="predicted"/>
<evidence type="ECO:0000256" key="5">
    <source>
        <dbReference type="ARBA" id="ARBA00023098"/>
    </source>
</evidence>
<name>A0AAN7W474_9PEZI</name>
<dbReference type="GO" id="GO:0005789">
    <property type="term" value="C:endoplasmic reticulum membrane"/>
    <property type="evidence" value="ECO:0007669"/>
    <property type="project" value="UniProtKB-SubCell"/>
</dbReference>
<feature type="compositionally biased region" description="Basic and acidic residues" evidence="7">
    <location>
        <begin position="325"/>
        <end position="334"/>
    </location>
</feature>
<feature type="transmembrane region" description="Helical" evidence="8">
    <location>
        <begin position="267"/>
        <end position="292"/>
    </location>
</feature>
<evidence type="ECO:0000256" key="2">
    <source>
        <dbReference type="ARBA" id="ARBA00022692"/>
    </source>
</evidence>
<dbReference type="GO" id="GO:0140042">
    <property type="term" value="P:lipid droplet formation"/>
    <property type="evidence" value="ECO:0007669"/>
    <property type="project" value="UniProtKB-ARBA"/>
</dbReference>
<dbReference type="InterPro" id="IPR009617">
    <property type="entry name" value="Seipin"/>
</dbReference>
<evidence type="ECO:0008006" key="11">
    <source>
        <dbReference type="Google" id="ProtNLM"/>
    </source>
</evidence>
<dbReference type="AlphaFoldDB" id="A0AAN7W474"/>
<evidence type="ECO:0000256" key="8">
    <source>
        <dbReference type="SAM" id="Phobius"/>
    </source>
</evidence>
<evidence type="ECO:0000256" key="4">
    <source>
        <dbReference type="ARBA" id="ARBA00022989"/>
    </source>
</evidence>
<evidence type="ECO:0000256" key="6">
    <source>
        <dbReference type="ARBA" id="ARBA00023136"/>
    </source>
</evidence>
<evidence type="ECO:0000256" key="1">
    <source>
        <dbReference type="ARBA" id="ARBA00004477"/>
    </source>
</evidence>
<dbReference type="PANTHER" id="PTHR21212:SF0">
    <property type="entry name" value="SEIPIN"/>
    <property type="match status" value="1"/>
</dbReference>
<gene>
    <name evidence="9" type="ORF">LTR97_007098</name>
</gene>
<reference evidence="9" key="1">
    <citation type="submission" date="2023-08" db="EMBL/GenBank/DDBJ databases">
        <title>Black Yeasts Isolated from many extreme environments.</title>
        <authorList>
            <person name="Coleine C."/>
            <person name="Stajich J.E."/>
            <person name="Selbmann L."/>
        </authorList>
    </citation>
    <scope>NUCLEOTIDE SEQUENCE</scope>
    <source>
        <strain evidence="9">CCFEE 5810</strain>
    </source>
</reference>
<dbReference type="CDD" id="cd23995">
    <property type="entry name" value="Seipin_BSCL2_like"/>
    <property type="match status" value="1"/>
</dbReference>
<feature type="transmembrane region" description="Helical" evidence="8">
    <location>
        <begin position="42"/>
        <end position="64"/>
    </location>
</feature>
<dbReference type="EMBL" id="JAVRQU010000010">
    <property type="protein sequence ID" value="KAK5698138.1"/>
    <property type="molecule type" value="Genomic_DNA"/>
</dbReference>
<sequence length="419" mass="47581">MAKASQVDEQPQGLVDLIKSLALRPFHIVLSKTALRAYLTTFLAFATGIALLGFAITAYTLFYWSYIPRIGFERTIHLQFDNVYGPSYSRSGSSAGAESRYPYGTVSLWPEIVGVQRYDVVVELDFPRTPDNVEAGNFMLEVNMYAPEEKGRSTMQTIQAGIAPGTQDRTIAATSRRPAILQYRSPLIELAYKFTELHWYLLNFRQESESIRISMFEGVEFPKGWRNVPATLKLEVQSTRQMQIYSAKAVFRARFRGLRWLMYNHRIISAIVFISGFWMTEMVFAGLAWAALTVFFAPGGQAGKAEEVHEVAQRIKAEPDDEDEKQSHLSDTERTFPTLSGQQPLRYESEMKIKQEFEDMAVVTPEHVVKASEADVEDEDEDADFFLDSGMGTSMESSNTSRRDSMRRRRGRAGLRDND</sequence>
<dbReference type="Pfam" id="PF06775">
    <property type="entry name" value="Seipin"/>
    <property type="match status" value="1"/>
</dbReference>
<dbReference type="Proteomes" id="UP001310594">
    <property type="component" value="Unassembled WGS sequence"/>
</dbReference>
<accession>A0AAN7W474</accession>
<evidence type="ECO:0000313" key="9">
    <source>
        <dbReference type="EMBL" id="KAK5698138.1"/>
    </source>
</evidence>
<keyword evidence="2 8" id="KW-0812">Transmembrane</keyword>
<keyword evidence="5" id="KW-0443">Lipid metabolism</keyword>
<feature type="compositionally biased region" description="Acidic residues" evidence="7">
    <location>
        <begin position="374"/>
        <end position="385"/>
    </location>
</feature>
<evidence type="ECO:0000313" key="10">
    <source>
        <dbReference type="Proteomes" id="UP001310594"/>
    </source>
</evidence>
<comment type="caution">
    <text evidence="9">The sequence shown here is derived from an EMBL/GenBank/DDBJ whole genome shotgun (WGS) entry which is preliminary data.</text>
</comment>
<keyword evidence="6 8" id="KW-0472">Membrane</keyword>
<organism evidence="9 10">
    <name type="scientific">Elasticomyces elasticus</name>
    <dbReference type="NCBI Taxonomy" id="574655"/>
    <lineage>
        <taxon>Eukaryota</taxon>
        <taxon>Fungi</taxon>
        <taxon>Dikarya</taxon>
        <taxon>Ascomycota</taxon>
        <taxon>Pezizomycotina</taxon>
        <taxon>Dothideomycetes</taxon>
        <taxon>Dothideomycetidae</taxon>
        <taxon>Mycosphaerellales</taxon>
        <taxon>Teratosphaeriaceae</taxon>
        <taxon>Elasticomyces</taxon>
    </lineage>
</organism>
<evidence type="ECO:0000256" key="3">
    <source>
        <dbReference type="ARBA" id="ARBA00022824"/>
    </source>
</evidence>
<protein>
    <recommendedName>
        <fullName evidence="11">Seipin</fullName>
    </recommendedName>
</protein>
<evidence type="ECO:0000256" key="7">
    <source>
        <dbReference type="SAM" id="MobiDB-lite"/>
    </source>
</evidence>
<keyword evidence="3" id="KW-0256">Endoplasmic reticulum</keyword>
<comment type="subcellular location">
    <subcellularLocation>
        <location evidence="1">Endoplasmic reticulum membrane</location>
        <topology evidence="1">Multi-pass membrane protein</topology>
    </subcellularLocation>
</comment>